<feature type="domain" description="Peptidase M16 C-terminal" evidence="3">
    <location>
        <begin position="210"/>
        <end position="383"/>
    </location>
</feature>
<dbReference type="RefSeq" id="WP_211938237.1">
    <property type="nucleotide sequence ID" value="NZ_CP073078.1"/>
</dbReference>
<dbReference type="InterPro" id="IPR011249">
    <property type="entry name" value="Metalloenz_LuxS/M16"/>
</dbReference>
<dbReference type="Gene3D" id="3.30.830.10">
    <property type="entry name" value="Metalloenzyme, LuxS/M16 peptidase-like"/>
    <property type="match status" value="4"/>
</dbReference>
<evidence type="ECO:0000256" key="1">
    <source>
        <dbReference type="SAM" id="SignalP"/>
    </source>
</evidence>
<dbReference type="PANTHER" id="PTHR11851:SF224">
    <property type="entry name" value="PROCESSING PROTEASE"/>
    <property type="match status" value="1"/>
</dbReference>
<feature type="domain" description="Peptidase M16 N-terminal" evidence="2">
    <location>
        <begin position="53"/>
        <end position="176"/>
    </location>
</feature>
<proteinExistence type="predicted"/>
<organism evidence="4 5">
    <name type="scientific">Phenylobacterium montanum</name>
    <dbReference type="NCBI Taxonomy" id="2823693"/>
    <lineage>
        <taxon>Bacteria</taxon>
        <taxon>Pseudomonadati</taxon>
        <taxon>Pseudomonadota</taxon>
        <taxon>Alphaproteobacteria</taxon>
        <taxon>Caulobacterales</taxon>
        <taxon>Caulobacteraceae</taxon>
        <taxon>Phenylobacterium</taxon>
    </lineage>
</organism>
<feature type="domain" description="Peptidase M16 C-terminal" evidence="3">
    <location>
        <begin position="649"/>
        <end position="822"/>
    </location>
</feature>
<protein>
    <submittedName>
        <fullName evidence="4">Insulinase family protein</fullName>
    </submittedName>
</protein>
<dbReference type="GO" id="GO:0046872">
    <property type="term" value="F:metal ion binding"/>
    <property type="evidence" value="ECO:0007669"/>
    <property type="project" value="InterPro"/>
</dbReference>
<dbReference type="Proteomes" id="UP000676409">
    <property type="component" value="Chromosome"/>
</dbReference>
<gene>
    <name evidence="4" type="ORF">KCG34_24690</name>
</gene>
<evidence type="ECO:0000313" key="5">
    <source>
        <dbReference type="Proteomes" id="UP000676409"/>
    </source>
</evidence>
<dbReference type="InterPro" id="IPR007863">
    <property type="entry name" value="Peptidase_M16_C"/>
</dbReference>
<keyword evidence="1" id="KW-0732">Signal</keyword>
<dbReference type="InterPro" id="IPR011765">
    <property type="entry name" value="Pept_M16_N"/>
</dbReference>
<dbReference type="Pfam" id="PF00675">
    <property type="entry name" value="Peptidase_M16"/>
    <property type="match status" value="2"/>
</dbReference>
<keyword evidence="5" id="KW-1185">Reference proteome</keyword>
<dbReference type="SUPFAM" id="SSF63411">
    <property type="entry name" value="LuxS/MPP-like metallohydrolase"/>
    <property type="match status" value="4"/>
</dbReference>
<dbReference type="KEGG" id="caul:KCG34_24690"/>
<sequence length="919" mass="99239">MKRFLATAGCAAALSLASLGLASAAPPPALAPLPSADIAYSKFVLANGLTLIVHEDHKAPIVAVNIWYHTGSKNEPPGRTGFAHLFEHLMFGGSANYPQVWFKAMERVGGTDINGTTYYDRTNFFETVPTAALDMTLWLESDRMGHLLDKFDEKVLTTQRGVVENEKRQDENQPYAISDDVITRSVWPAGHPYSHTVIGEMQDLDAAAVKDVKDWFSKYYGPTNAVIVLAGDITPEEAKAKVEKYFGEIPPGPPVVHQKVWIAKRTGSQVASVRDRVPLARLYKIWNTPEVGSADDDYLVLLSDVLVGDKTSRLYKRMVYADQTATDVSATVDEREIASLFDVEMTAKPGVSLETLDKAFREELARLLRDGPTAEEVERVKTARVSGIIQGLQRVGGFGGKSDLLASGYTLEGSPDAFKTRLARIEAATPADLKAAGQRWLSDGDFTLQVTPFPDYQASDKPADRSALPAPAAIKAPKFVKFERATLSNGLKLIVAERHDNPSISLHLVADAGYASDQGGKAGAAGLTMRLMPDGTDRLDALQISARLSELGASLSASAGRDTSEIDLSALSARLDPALDLFADVLLRPAFREADIEREKALQIAQIQQDKDDPVQMTLRVLPPLVYGPGHAYAAPLDGLGDEASVTALTREDLVRDYQTWLRPNAATLIVVGDTTLAEIRPKLEARLAAWKPAPVPAKNIAPVSPPAEPRVFLMDKPGALQSVILAAIPAPPRNDPDHQAIKVMNTALGGAFNSRLNMNLREDKHWAYGAGSFDVDARGPGLFIAYAPVETDKTAESFAEVRRELAGIVGERPVTQAETDFAHASMVNALAGEWETNAAVAGSLDAIATYGLADDYFDTLPARIEAITPADAEKAAKRVVQPDRMTWIIAGDRKAIEPGLKALGLKVQVLDADGKPIP</sequence>
<dbReference type="Pfam" id="PF05193">
    <property type="entry name" value="Peptidase_M16_C"/>
    <property type="match status" value="2"/>
</dbReference>
<feature type="domain" description="Peptidase M16 N-terminal" evidence="2">
    <location>
        <begin position="497"/>
        <end position="614"/>
    </location>
</feature>
<reference evidence="4" key="1">
    <citation type="submission" date="2021-04" db="EMBL/GenBank/DDBJ databases">
        <title>The complete genome sequence of Caulobacter sp. S6.</title>
        <authorList>
            <person name="Tang Y."/>
            <person name="Ouyang W."/>
            <person name="Liu Q."/>
            <person name="Huang B."/>
            <person name="Guo Z."/>
            <person name="Lei P."/>
        </authorList>
    </citation>
    <scope>NUCLEOTIDE SEQUENCE</scope>
    <source>
        <strain evidence="4">S6</strain>
    </source>
</reference>
<dbReference type="AlphaFoldDB" id="A0A975IWA4"/>
<dbReference type="InterPro" id="IPR050361">
    <property type="entry name" value="MPP/UQCRC_Complex"/>
</dbReference>
<evidence type="ECO:0000313" key="4">
    <source>
        <dbReference type="EMBL" id="QUD88186.1"/>
    </source>
</evidence>
<dbReference type="EMBL" id="CP073078">
    <property type="protein sequence ID" value="QUD88186.1"/>
    <property type="molecule type" value="Genomic_DNA"/>
</dbReference>
<evidence type="ECO:0000259" key="3">
    <source>
        <dbReference type="Pfam" id="PF05193"/>
    </source>
</evidence>
<feature type="signal peptide" evidence="1">
    <location>
        <begin position="1"/>
        <end position="24"/>
    </location>
</feature>
<feature type="chain" id="PRO_5038043823" evidence="1">
    <location>
        <begin position="25"/>
        <end position="919"/>
    </location>
</feature>
<accession>A0A975IWA4</accession>
<evidence type="ECO:0000259" key="2">
    <source>
        <dbReference type="Pfam" id="PF00675"/>
    </source>
</evidence>
<name>A0A975IWA4_9CAUL</name>
<dbReference type="PANTHER" id="PTHR11851">
    <property type="entry name" value="METALLOPROTEASE"/>
    <property type="match status" value="1"/>
</dbReference>